<evidence type="ECO:0000256" key="3">
    <source>
        <dbReference type="SAM" id="SignalP"/>
    </source>
</evidence>
<feature type="transmembrane region" description="Helical" evidence="2">
    <location>
        <begin position="774"/>
        <end position="796"/>
    </location>
</feature>
<evidence type="ECO:0000313" key="5">
    <source>
        <dbReference type="Proteomes" id="UP001620626"/>
    </source>
</evidence>
<keyword evidence="3" id="KW-0732">Signal</keyword>
<keyword evidence="5" id="KW-1185">Reference proteome</keyword>
<feature type="chain" id="PRO_5044825733" evidence="3">
    <location>
        <begin position="29"/>
        <end position="886"/>
    </location>
</feature>
<dbReference type="Pfam" id="PF04870">
    <property type="entry name" value="Moulting_cycle"/>
    <property type="match status" value="1"/>
</dbReference>
<proteinExistence type="predicted"/>
<dbReference type="Proteomes" id="UP001620626">
    <property type="component" value="Unassembled WGS sequence"/>
</dbReference>
<organism evidence="4 5">
    <name type="scientific">Heterodera trifolii</name>
    <dbReference type="NCBI Taxonomy" id="157864"/>
    <lineage>
        <taxon>Eukaryota</taxon>
        <taxon>Metazoa</taxon>
        <taxon>Ecdysozoa</taxon>
        <taxon>Nematoda</taxon>
        <taxon>Chromadorea</taxon>
        <taxon>Rhabditida</taxon>
        <taxon>Tylenchina</taxon>
        <taxon>Tylenchomorpha</taxon>
        <taxon>Tylenchoidea</taxon>
        <taxon>Heteroderidae</taxon>
        <taxon>Heteroderinae</taxon>
        <taxon>Heterodera</taxon>
    </lineage>
</organism>
<feature type="region of interest" description="Disordered" evidence="1">
    <location>
        <begin position="282"/>
        <end position="319"/>
    </location>
</feature>
<gene>
    <name evidence="4" type="ORF">niasHT_017037</name>
</gene>
<sequence length="886" mass="100048">MSVLLFSSQFALALLLIAFASSMGLSNARTIIAADGSFGNENGQFATPNSLIHSYERNIPSLVALMREFTESKERTKQKSIGKAKEKEEKRMEEGKIKAEDEVIKEPTKAGGKSRERDGTIGSRSSSGEKNGKKVENETRREKGTAEKESECNEAKSDEFMRKAQFVPIKDDHAMGMFQHWTDQAFSNLFAVIANQKLKEFEKPVHDEFGECCKKAKTVPMHAKCVSDLFNGNFDGSKFFKESKEKSDRFDRYRMKKRGEFRREMRTGRRWFGSFQLEESSISSKESDNERNEKKKSNSWERQEKQLTHSYDANRRERRQTGIVKKNYYELMTPTKGQLSPMGQIAKMMMKQVLKAKGKQEKDVIPWQKTVQKIGNTEKRRKEIKRNLEEESVESLDQLTYRGLKRQGAIEDNLNDVIGDPKKLHNFLKRKRKEKGKAPVDRFIKLLREGLKLGYSLAGKNLSDFDNKTLKMVSPRFLSVTPEQDPSQNETIDFLSPSLFSLHNSGTGIENLTSLPNMIQNIGGPFGFSAKDQQLWMDFIMEASGVVENAEKIEAETNATAPGENPLKTVWEKHYDRERYEREIRTKEGTPLYFTKQNISDGFGPKEVSKVEVFEQLHKLMGSEQIKDMNRTGFALLSKQQLDLLYGPNSEFHDEKVLKRFLALNRSTIQQHIERDIHSLAQIKSFKITQKSAPAKAQHHVRSKRGAVILSPISFSPFILTFLDKSPIILSPIIFSPLILAPAVLGPVILSPWAFVPVILSPRLLDPLILSPPIFAPVILSPLALHPIILSPGVFVPFILSPVVLAPFILSPQVFTPFILSPLALSPFIFNPTVGSPIILSPYVLTPVIYSPMAISGLILSPYALSPVIQSPLIAYAVILSPSYLS</sequence>
<feature type="transmembrane region" description="Helical" evidence="2">
    <location>
        <begin position="735"/>
        <end position="754"/>
    </location>
</feature>
<dbReference type="PANTHER" id="PTHR21523">
    <property type="match status" value="1"/>
</dbReference>
<feature type="region of interest" description="Disordered" evidence="1">
    <location>
        <begin position="73"/>
        <end position="156"/>
    </location>
</feature>
<feature type="compositionally biased region" description="Basic and acidic residues" evidence="1">
    <location>
        <begin position="73"/>
        <end position="119"/>
    </location>
</feature>
<dbReference type="InterPro" id="IPR006954">
    <property type="entry name" value="Mlt-10-like"/>
</dbReference>
<accession>A0ABD2KXW8</accession>
<evidence type="ECO:0000313" key="4">
    <source>
        <dbReference type="EMBL" id="KAL3107805.1"/>
    </source>
</evidence>
<keyword evidence="2" id="KW-0472">Membrane</keyword>
<keyword evidence="2" id="KW-0812">Transmembrane</keyword>
<dbReference type="EMBL" id="JBICBT010000605">
    <property type="protein sequence ID" value="KAL3107805.1"/>
    <property type="molecule type" value="Genomic_DNA"/>
</dbReference>
<keyword evidence="2" id="KW-1133">Transmembrane helix</keyword>
<feature type="compositionally biased region" description="Basic and acidic residues" evidence="1">
    <location>
        <begin position="130"/>
        <end position="156"/>
    </location>
</feature>
<name>A0ABD2KXW8_9BILA</name>
<reference evidence="4 5" key="1">
    <citation type="submission" date="2024-10" db="EMBL/GenBank/DDBJ databases">
        <authorList>
            <person name="Kim D."/>
        </authorList>
    </citation>
    <scope>NUCLEOTIDE SEQUENCE [LARGE SCALE GENOMIC DNA]</scope>
    <source>
        <strain evidence="4">BH-2024</strain>
    </source>
</reference>
<protein>
    <submittedName>
        <fullName evidence="4">Uncharacterized protein</fullName>
    </submittedName>
</protein>
<feature type="transmembrane region" description="Helical" evidence="2">
    <location>
        <begin position="803"/>
        <end position="824"/>
    </location>
</feature>
<comment type="caution">
    <text evidence="4">The sequence shown here is derived from an EMBL/GenBank/DDBJ whole genome shotgun (WGS) entry which is preliminary data.</text>
</comment>
<dbReference type="PANTHER" id="PTHR21523:SF37">
    <property type="entry name" value="MLT-TEN (MLT-10) RELATED"/>
    <property type="match status" value="1"/>
</dbReference>
<feature type="compositionally biased region" description="Basic and acidic residues" evidence="1">
    <location>
        <begin position="285"/>
        <end position="315"/>
    </location>
</feature>
<feature type="signal peptide" evidence="3">
    <location>
        <begin position="1"/>
        <end position="28"/>
    </location>
</feature>
<dbReference type="AlphaFoldDB" id="A0ABD2KXW8"/>
<evidence type="ECO:0000256" key="2">
    <source>
        <dbReference type="SAM" id="Phobius"/>
    </source>
</evidence>
<evidence type="ECO:0000256" key="1">
    <source>
        <dbReference type="SAM" id="MobiDB-lite"/>
    </source>
</evidence>